<proteinExistence type="predicted"/>
<sequence length="399" mass="42925">MNPALPLKGVRVVDLTRVYSGPYCTFMMARAGAEVIKIEPPEGDSVRKRDGAGGANLPFALLNANKTLMTLDMKAPGAAEVLERLLNTADVLVENFRPGVLSRLGLTPERLAAINPRLIVARNSGYGQSGLYRDFLAMDLTVQAAAGIIDATGFADGPPVKAGPQIVDFLAGTHLYGAIVTALRHRDLTGEVLSPDISMMDAAVPSLMSNIAAAWANRDDPGFVSRTGSRHGGMSLAPYNIYPAADGYVAIIAVTEKHWLATAKVLGREDMLTDPRFATLRLRCDNMDAFDEELGRETVKHGREALRRMLSDNGAVCAPVMTLAEVLADPHLHDRGMLHPVDHPTYGQIVVMGTPLRFAGKDPAPYAPSRALGEDNDRILASLGFTDTEIARLHADRVL</sequence>
<dbReference type="Gene3D" id="3.30.1540.10">
    <property type="entry name" value="formyl-coa transferase, domain 3"/>
    <property type="match status" value="1"/>
</dbReference>
<protein>
    <recommendedName>
        <fullName evidence="4">CoA transferase</fullName>
    </recommendedName>
</protein>
<dbReference type="Proteomes" id="UP000612855">
    <property type="component" value="Unassembled WGS sequence"/>
</dbReference>
<accession>A0A917A676</accession>
<dbReference type="RefSeq" id="WP_188477065.1">
    <property type="nucleotide sequence ID" value="NZ_BMFJ01000001.1"/>
</dbReference>
<name>A0A917A676_9RHOB</name>
<evidence type="ECO:0000313" key="3">
    <source>
        <dbReference type="Proteomes" id="UP000612855"/>
    </source>
</evidence>
<dbReference type="GO" id="GO:0008410">
    <property type="term" value="F:CoA-transferase activity"/>
    <property type="evidence" value="ECO:0007669"/>
    <property type="project" value="TreeGrafter"/>
</dbReference>
<dbReference type="Gene3D" id="3.40.50.10540">
    <property type="entry name" value="Crotonobetainyl-coa:carnitine coa-transferase, domain 1"/>
    <property type="match status" value="1"/>
</dbReference>
<gene>
    <name evidence="2" type="ORF">GCM10011360_15310</name>
</gene>
<evidence type="ECO:0008006" key="4">
    <source>
        <dbReference type="Google" id="ProtNLM"/>
    </source>
</evidence>
<dbReference type="EMBL" id="BMFJ01000001">
    <property type="protein sequence ID" value="GGE28017.1"/>
    <property type="molecule type" value="Genomic_DNA"/>
</dbReference>
<evidence type="ECO:0000313" key="2">
    <source>
        <dbReference type="EMBL" id="GGE28017.1"/>
    </source>
</evidence>
<evidence type="ECO:0000256" key="1">
    <source>
        <dbReference type="ARBA" id="ARBA00022679"/>
    </source>
</evidence>
<dbReference type="InterPro" id="IPR044855">
    <property type="entry name" value="CoA-Trfase_III_dom3_sf"/>
</dbReference>
<dbReference type="PANTHER" id="PTHR48207:SF3">
    <property type="entry name" value="SUCCINATE--HYDROXYMETHYLGLUTARATE COA-TRANSFERASE"/>
    <property type="match status" value="1"/>
</dbReference>
<dbReference type="InterPro" id="IPR003673">
    <property type="entry name" value="CoA-Trfase_fam_III"/>
</dbReference>
<dbReference type="SUPFAM" id="SSF89796">
    <property type="entry name" value="CoA-transferase family III (CaiB/BaiF)"/>
    <property type="match status" value="1"/>
</dbReference>
<dbReference type="InterPro" id="IPR023606">
    <property type="entry name" value="CoA-Trfase_III_dom_1_sf"/>
</dbReference>
<dbReference type="Pfam" id="PF02515">
    <property type="entry name" value="CoA_transf_3"/>
    <property type="match status" value="1"/>
</dbReference>
<dbReference type="PANTHER" id="PTHR48207">
    <property type="entry name" value="SUCCINATE--HYDROXYMETHYLGLUTARATE COA-TRANSFERASE"/>
    <property type="match status" value="1"/>
</dbReference>
<organism evidence="2 3">
    <name type="scientific">Primorskyibacter flagellatus</name>
    <dbReference type="NCBI Taxonomy" id="1387277"/>
    <lineage>
        <taxon>Bacteria</taxon>
        <taxon>Pseudomonadati</taxon>
        <taxon>Pseudomonadota</taxon>
        <taxon>Alphaproteobacteria</taxon>
        <taxon>Rhodobacterales</taxon>
        <taxon>Roseobacteraceae</taxon>
        <taxon>Primorskyibacter</taxon>
    </lineage>
</organism>
<reference evidence="3" key="1">
    <citation type="journal article" date="2019" name="Int. J. Syst. Evol. Microbiol.">
        <title>The Global Catalogue of Microorganisms (GCM) 10K type strain sequencing project: providing services to taxonomists for standard genome sequencing and annotation.</title>
        <authorList>
            <consortium name="The Broad Institute Genomics Platform"/>
            <consortium name="The Broad Institute Genome Sequencing Center for Infectious Disease"/>
            <person name="Wu L."/>
            <person name="Ma J."/>
        </authorList>
    </citation>
    <scope>NUCLEOTIDE SEQUENCE [LARGE SCALE GENOMIC DNA]</scope>
    <source>
        <strain evidence="3">CGMCC 1.12664</strain>
    </source>
</reference>
<dbReference type="AlphaFoldDB" id="A0A917A676"/>
<keyword evidence="1" id="KW-0808">Transferase</keyword>
<dbReference type="InterPro" id="IPR050483">
    <property type="entry name" value="CoA-transferase_III_domain"/>
</dbReference>
<comment type="caution">
    <text evidence="2">The sequence shown here is derived from an EMBL/GenBank/DDBJ whole genome shotgun (WGS) entry which is preliminary data.</text>
</comment>
<keyword evidence="3" id="KW-1185">Reference proteome</keyword>